<reference evidence="3" key="2">
    <citation type="submission" date="2021-02" db="EMBL/GenBank/DDBJ databases">
        <authorList>
            <person name="Kimball J.A."/>
            <person name="Haas M.W."/>
            <person name="Macchietto M."/>
            <person name="Kono T."/>
            <person name="Duquette J."/>
            <person name="Shao M."/>
        </authorList>
    </citation>
    <scope>NUCLEOTIDE SEQUENCE</scope>
    <source>
        <tissue evidence="3">Fresh leaf tissue</tissue>
    </source>
</reference>
<dbReference type="OrthoDB" id="1932250at2759"/>
<organism evidence="3 4">
    <name type="scientific">Zizania palustris</name>
    <name type="common">Northern wild rice</name>
    <dbReference type="NCBI Taxonomy" id="103762"/>
    <lineage>
        <taxon>Eukaryota</taxon>
        <taxon>Viridiplantae</taxon>
        <taxon>Streptophyta</taxon>
        <taxon>Embryophyta</taxon>
        <taxon>Tracheophyta</taxon>
        <taxon>Spermatophyta</taxon>
        <taxon>Magnoliopsida</taxon>
        <taxon>Liliopsida</taxon>
        <taxon>Poales</taxon>
        <taxon>Poaceae</taxon>
        <taxon>BOP clade</taxon>
        <taxon>Oryzoideae</taxon>
        <taxon>Oryzeae</taxon>
        <taxon>Zizaniinae</taxon>
        <taxon>Zizania</taxon>
    </lineage>
</organism>
<keyword evidence="2" id="KW-0472">Membrane</keyword>
<dbReference type="EMBL" id="JAAALK010000290">
    <property type="protein sequence ID" value="KAG8048296.1"/>
    <property type="molecule type" value="Genomic_DNA"/>
</dbReference>
<dbReference type="PANTHER" id="PTHR33878:SF1">
    <property type="entry name" value="OS08G0559000 PROTEIN"/>
    <property type="match status" value="1"/>
</dbReference>
<evidence type="ECO:0000256" key="2">
    <source>
        <dbReference type="SAM" id="Phobius"/>
    </source>
</evidence>
<dbReference type="AlphaFoldDB" id="A0A8J5R7R3"/>
<accession>A0A8J5R7R3</accession>
<sequence length="121" mass="12414">MAAAAAAASRVQARLAARLAPRRPLSSGGKALGEEEKAAENVYIKKMEQDKLEKLARKGPNPGETGSSTSSADLKAEGGPAAGVSTDKNMNYAFIAGAVAAVGGIAWYLLSKPKKSEQVAN</sequence>
<keyword evidence="2" id="KW-1133">Transmembrane helix</keyword>
<keyword evidence="2" id="KW-0812">Transmembrane</keyword>
<protein>
    <submittedName>
        <fullName evidence="3">Uncharacterized protein</fullName>
    </submittedName>
</protein>
<evidence type="ECO:0000256" key="1">
    <source>
        <dbReference type="SAM" id="MobiDB-lite"/>
    </source>
</evidence>
<dbReference type="Proteomes" id="UP000729402">
    <property type="component" value="Unassembled WGS sequence"/>
</dbReference>
<keyword evidence="4" id="KW-1185">Reference proteome</keyword>
<feature type="region of interest" description="Disordered" evidence="1">
    <location>
        <begin position="51"/>
        <end position="82"/>
    </location>
</feature>
<gene>
    <name evidence="3" type="ORF">GUJ93_ZPchr0008g12909</name>
</gene>
<name>A0A8J5R7R3_ZIZPA</name>
<proteinExistence type="predicted"/>
<dbReference type="InterPro" id="IPR045284">
    <property type="entry name" value="At2g27730-like"/>
</dbReference>
<feature type="transmembrane region" description="Helical" evidence="2">
    <location>
        <begin position="92"/>
        <end position="110"/>
    </location>
</feature>
<reference evidence="3" key="1">
    <citation type="journal article" date="2021" name="bioRxiv">
        <title>Whole Genome Assembly and Annotation of Northern Wild Rice, Zizania palustris L., Supports a Whole Genome Duplication in the Zizania Genus.</title>
        <authorList>
            <person name="Haas M."/>
            <person name="Kono T."/>
            <person name="Macchietto M."/>
            <person name="Millas R."/>
            <person name="McGilp L."/>
            <person name="Shao M."/>
            <person name="Duquette J."/>
            <person name="Hirsch C.N."/>
            <person name="Kimball J."/>
        </authorList>
    </citation>
    <scope>NUCLEOTIDE SEQUENCE</scope>
    <source>
        <tissue evidence="3">Fresh leaf tissue</tissue>
    </source>
</reference>
<evidence type="ECO:0000313" key="3">
    <source>
        <dbReference type="EMBL" id="KAG8048296.1"/>
    </source>
</evidence>
<dbReference type="PANTHER" id="PTHR33878">
    <property type="entry name" value="OS08G0559000 PROTEIN"/>
    <property type="match status" value="1"/>
</dbReference>
<evidence type="ECO:0000313" key="4">
    <source>
        <dbReference type="Proteomes" id="UP000729402"/>
    </source>
</evidence>
<comment type="caution">
    <text evidence="3">The sequence shown here is derived from an EMBL/GenBank/DDBJ whole genome shotgun (WGS) entry which is preliminary data.</text>
</comment>